<dbReference type="PANTHER" id="PTHR38465">
    <property type="entry name" value="HTH-TYPE TRANSCRIPTIONAL REGULATOR MJ1563-RELATED"/>
    <property type="match status" value="1"/>
</dbReference>
<dbReference type="Proteomes" id="UP000186108">
    <property type="component" value="Chromosome"/>
</dbReference>
<keyword evidence="3" id="KW-0804">Transcription</keyword>
<dbReference type="PANTHER" id="PTHR38465:SF2">
    <property type="entry name" value="HTH-TYPE TRANSCRIPTIONAL REGULATOR MMPR5"/>
    <property type="match status" value="1"/>
</dbReference>
<keyword evidence="1" id="KW-0805">Transcription regulation</keyword>
<keyword evidence="2" id="KW-0238">DNA-binding</keyword>
<dbReference type="EMBL" id="CP009111">
    <property type="protein sequence ID" value="ANS29428.1"/>
    <property type="molecule type" value="Genomic_DNA"/>
</dbReference>
<sequence>MNRLTSRNRSQHRSRTEMTQICVISVRTAIFDTVPSDTQLIFADHVGRFYARQYGFPPMAGRLLGYLFVCDPPQQTIDELGEALLASRSAITGAVKLLEGYRMARRTRVAGERVDRVSLDPASQQPQNFDSALHREHAALFREGLALLADAPPERRAPLEEMVALADFLSERLPALLDEWHTHRDELRDRHTKKLDREEEVHHD</sequence>
<name>A0A1B1KA22_RHOOP</name>
<dbReference type="InterPro" id="IPR036388">
    <property type="entry name" value="WH-like_DNA-bd_sf"/>
</dbReference>
<dbReference type="InterPro" id="IPR036390">
    <property type="entry name" value="WH_DNA-bd_sf"/>
</dbReference>
<dbReference type="SUPFAM" id="SSF46785">
    <property type="entry name" value="Winged helix' DNA-binding domain"/>
    <property type="match status" value="1"/>
</dbReference>
<evidence type="ECO:0000256" key="1">
    <source>
        <dbReference type="ARBA" id="ARBA00023015"/>
    </source>
</evidence>
<dbReference type="Gene3D" id="1.10.287.160">
    <property type="entry name" value="HR1 repeat"/>
    <property type="match status" value="1"/>
</dbReference>
<dbReference type="AlphaFoldDB" id="A0A1B1KA22"/>
<dbReference type="GO" id="GO:0003677">
    <property type="term" value="F:DNA binding"/>
    <property type="evidence" value="ECO:0007669"/>
    <property type="project" value="UniProtKB-KW"/>
</dbReference>
<reference evidence="4 5" key="1">
    <citation type="submission" date="2014-07" db="EMBL/GenBank/DDBJ databases">
        <authorList>
            <person name="Zhang J.E."/>
            <person name="Yang H."/>
            <person name="Guo J."/>
            <person name="Deng Z."/>
            <person name="Luo H."/>
            <person name="Luo M."/>
            <person name="Zhao B."/>
        </authorList>
    </citation>
    <scope>NUCLEOTIDE SEQUENCE [LARGE SCALE GENOMIC DNA]</scope>
    <source>
        <strain evidence="4 5">1CP</strain>
    </source>
</reference>
<protein>
    <submittedName>
        <fullName evidence="4">Uncharacterized protein</fullName>
    </submittedName>
</protein>
<evidence type="ECO:0000256" key="3">
    <source>
        <dbReference type="ARBA" id="ARBA00023163"/>
    </source>
</evidence>
<proteinExistence type="predicted"/>
<dbReference type="InterPro" id="IPR052362">
    <property type="entry name" value="HTH-GbsR_regulator"/>
</dbReference>
<dbReference type="PATRIC" id="fig|37919.13.peg.5016"/>
<organism evidence="4 5">
    <name type="scientific">Rhodococcus opacus</name>
    <name type="common">Nocardia opaca</name>
    <dbReference type="NCBI Taxonomy" id="37919"/>
    <lineage>
        <taxon>Bacteria</taxon>
        <taxon>Bacillati</taxon>
        <taxon>Actinomycetota</taxon>
        <taxon>Actinomycetes</taxon>
        <taxon>Mycobacteriales</taxon>
        <taxon>Nocardiaceae</taxon>
        <taxon>Rhodococcus</taxon>
    </lineage>
</organism>
<gene>
    <name evidence="4" type="ORF">R1CP_23800</name>
</gene>
<evidence type="ECO:0000313" key="4">
    <source>
        <dbReference type="EMBL" id="ANS29428.1"/>
    </source>
</evidence>
<evidence type="ECO:0000313" key="5">
    <source>
        <dbReference type="Proteomes" id="UP000186108"/>
    </source>
</evidence>
<dbReference type="Gene3D" id="1.10.10.10">
    <property type="entry name" value="Winged helix-like DNA-binding domain superfamily/Winged helix DNA-binding domain"/>
    <property type="match status" value="1"/>
</dbReference>
<accession>A0A1B1KA22</accession>
<evidence type="ECO:0000256" key="2">
    <source>
        <dbReference type="ARBA" id="ARBA00023125"/>
    </source>
</evidence>